<feature type="non-terminal residue" evidence="1">
    <location>
        <position position="1"/>
    </location>
</feature>
<dbReference type="PANTHER" id="PTHR38166:SF1">
    <property type="entry name" value="C2H2-TYPE DOMAIN-CONTAINING PROTEIN"/>
    <property type="match status" value="1"/>
</dbReference>
<dbReference type="EMBL" id="MU864779">
    <property type="protein sequence ID" value="KAK4182067.1"/>
    <property type="molecule type" value="Genomic_DNA"/>
</dbReference>
<dbReference type="PANTHER" id="PTHR38166">
    <property type="entry name" value="C2H2-TYPE DOMAIN-CONTAINING PROTEIN-RELATED"/>
    <property type="match status" value="1"/>
</dbReference>
<accession>A0AAN6WKJ9</accession>
<dbReference type="Gene3D" id="3.30.160.60">
    <property type="entry name" value="Classic Zinc Finger"/>
    <property type="match status" value="1"/>
</dbReference>
<dbReference type="AlphaFoldDB" id="A0AAN6WKJ9"/>
<feature type="non-terminal residue" evidence="1">
    <location>
        <position position="118"/>
    </location>
</feature>
<proteinExistence type="predicted"/>
<evidence type="ECO:0000313" key="2">
    <source>
        <dbReference type="Proteomes" id="UP001302126"/>
    </source>
</evidence>
<reference evidence="1" key="1">
    <citation type="journal article" date="2023" name="Mol. Phylogenet. Evol.">
        <title>Genome-scale phylogeny and comparative genomics of the fungal order Sordariales.</title>
        <authorList>
            <person name="Hensen N."/>
            <person name="Bonometti L."/>
            <person name="Westerberg I."/>
            <person name="Brannstrom I.O."/>
            <person name="Guillou S."/>
            <person name="Cros-Aarteil S."/>
            <person name="Calhoun S."/>
            <person name="Haridas S."/>
            <person name="Kuo A."/>
            <person name="Mondo S."/>
            <person name="Pangilinan J."/>
            <person name="Riley R."/>
            <person name="LaButti K."/>
            <person name="Andreopoulos B."/>
            <person name="Lipzen A."/>
            <person name="Chen C."/>
            <person name="Yan M."/>
            <person name="Daum C."/>
            <person name="Ng V."/>
            <person name="Clum A."/>
            <person name="Steindorff A."/>
            <person name="Ohm R.A."/>
            <person name="Martin F."/>
            <person name="Silar P."/>
            <person name="Natvig D.O."/>
            <person name="Lalanne C."/>
            <person name="Gautier V."/>
            <person name="Ament-Velasquez S.L."/>
            <person name="Kruys A."/>
            <person name="Hutchinson M.I."/>
            <person name="Powell A.J."/>
            <person name="Barry K."/>
            <person name="Miller A.N."/>
            <person name="Grigoriev I.V."/>
            <person name="Debuchy R."/>
            <person name="Gladieux P."/>
            <person name="Hiltunen Thoren M."/>
            <person name="Johannesson H."/>
        </authorList>
    </citation>
    <scope>NUCLEOTIDE SEQUENCE</scope>
    <source>
        <strain evidence="1">PSN309</strain>
    </source>
</reference>
<sequence>ACPFYKLDPSKYRQCRDKKIRNTSDVREHLKRCHSQPWFCTWCKYTFKKEEERNVHMRSRTCAEIKLPDPDGLTQEDLSKLVKRGEAPCPDGATEEEKRWYFIWEICCPGLERPSSIY</sequence>
<keyword evidence="2" id="KW-1185">Reference proteome</keyword>
<gene>
    <name evidence="1" type="ORF">QBC35DRAFT_350450</name>
</gene>
<evidence type="ECO:0008006" key="3">
    <source>
        <dbReference type="Google" id="ProtNLM"/>
    </source>
</evidence>
<reference evidence="1" key="2">
    <citation type="submission" date="2023-05" db="EMBL/GenBank/DDBJ databases">
        <authorList>
            <consortium name="Lawrence Berkeley National Laboratory"/>
            <person name="Steindorff A."/>
            <person name="Hensen N."/>
            <person name="Bonometti L."/>
            <person name="Westerberg I."/>
            <person name="Brannstrom I.O."/>
            <person name="Guillou S."/>
            <person name="Cros-Aarteil S."/>
            <person name="Calhoun S."/>
            <person name="Haridas S."/>
            <person name="Kuo A."/>
            <person name="Mondo S."/>
            <person name="Pangilinan J."/>
            <person name="Riley R."/>
            <person name="Labutti K."/>
            <person name="Andreopoulos B."/>
            <person name="Lipzen A."/>
            <person name="Chen C."/>
            <person name="Yanf M."/>
            <person name="Daum C."/>
            <person name="Ng V."/>
            <person name="Clum A."/>
            <person name="Ohm R."/>
            <person name="Martin F."/>
            <person name="Silar P."/>
            <person name="Natvig D."/>
            <person name="Lalanne C."/>
            <person name="Gautier V."/>
            <person name="Ament-Velasquez S.L."/>
            <person name="Kruys A."/>
            <person name="Hutchinson M.I."/>
            <person name="Powell A.J."/>
            <person name="Barry K."/>
            <person name="Miller A.N."/>
            <person name="Grigoriev I.V."/>
            <person name="Debuchy R."/>
            <person name="Gladieux P."/>
            <person name="Thoren M.H."/>
            <person name="Johannesson H."/>
        </authorList>
    </citation>
    <scope>NUCLEOTIDE SEQUENCE</scope>
    <source>
        <strain evidence="1">PSN309</strain>
    </source>
</reference>
<comment type="caution">
    <text evidence="1">The sequence shown here is derived from an EMBL/GenBank/DDBJ whole genome shotgun (WGS) entry which is preliminary data.</text>
</comment>
<evidence type="ECO:0000313" key="1">
    <source>
        <dbReference type="EMBL" id="KAK4182067.1"/>
    </source>
</evidence>
<dbReference type="Proteomes" id="UP001302126">
    <property type="component" value="Unassembled WGS sequence"/>
</dbReference>
<organism evidence="1 2">
    <name type="scientific">Podospora australis</name>
    <dbReference type="NCBI Taxonomy" id="1536484"/>
    <lineage>
        <taxon>Eukaryota</taxon>
        <taxon>Fungi</taxon>
        <taxon>Dikarya</taxon>
        <taxon>Ascomycota</taxon>
        <taxon>Pezizomycotina</taxon>
        <taxon>Sordariomycetes</taxon>
        <taxon>Sordariomycetidae</taxon>
        <taxon>Sordariales</taxon>
        <taxon>Podosporaceae</taxon>
        <taxon>Podospora</taxon>
    </lineage>
</organism>
<name>A0AAN6WKJ9_9PEZI</name>
<protein>
    <recommendedName>
        <fullName evidence="3">C2H2-type domain-containing protein</fullName>
    </recommendedName>
</protein>